<keyword evidence="2" id="KW-0677">Repeat</keyword>
<reference evidence="3 4" key="1">
    <citation type="journal article" date="2015" name="Mol. Biochem. Parasitol.">
        <title>Identification of polymorphic genes for use in assemblage B genotyping assays through comparative genomics of multiple assemblage B Giardia duodenalis isolates.</title>
        <authorList>
            <person name="Wielinga C."/>
            <person name="Thompson R.C."/>
            <person name="Monis P."/>
            <person name="Ryan U."/>
        </authorList>
    </citation>
    <scope>NUCLEOTIDE SEQUENCE [LARGE SCALE GENOMIC DNA]</scope>
    <source>
        <strain evidence="3 4">BAH15c1</strain>
    </source>
</reference>
<evidence type="ECO:0000256" key="1">
    <source>
        <dbReference type="ARBA" id="ARBA00022441"/>
    </source>
</evidence>
<dbReference type="EMBL" id="JXTI01000070">
    <property type="protein sequence ID" value="KWX13409.1"/>
    <property type="molecule type" value="Genomic_DNA"/>
</dbReference>
<name>A0A132NTK1_GIAIN</name>
<dbReference type="SUPFAM" id="SSF117281">
    <property type="entry name" value="Kelch motif"/>
    <property type="match status" value="1"/>
</dbReference>
<evidence type="ECO:0000313" key="4">
    <source>
        <dbReference type="Proteomes" id="UP000070089"/>
    </source>
</evidence>
<dbReference type="Gene3D" id="2.120.10.80">
    <property type="entry name" value="Kelch-type beta propeller"/>
    <property type="match status" value="1"/>
</dbReference>
<dbReference type="PANTHER" id="PTHR46093:SF18">
    <property type="entry name" value="FIBRONECTIN TYPE-III DOMAIN-CONTAINING PROTEIN"/>
    <property type="match status" value="1"/>
</dbReference>
<evidence type="ECO:0000313" key="3">
    <source>
        <dbReference type="EMBL" id="KWX13409.1"/>
    </source>
</evidence>
<gene>
    <name evidence="3" type="ORF">QR46_2586</name>
</gene>
<evidence type="ECO:0000256" key="2">
    <source>
        <dbReference type="ARBA" id="ARBA00022737"/>
    </source>
</evidence>
<dbReference type="VEuPathDB" id="GiardiaDB:QR46_2586"/>
<accession>A0A132NTK1</accession>
<organism evidence="3 4">
    <name type="scientific">Giardia duodenalis assemblage B</name>
    <dbReference type="NCBI Taxonomy" id="1394984"/>
    <lineage>
        <taxon>Eukaryota</taxon>
        <taxon>Metamonada</taxon>
        <taxon>Diplomonadida</taxon>
        <taxon>Hexamitidae</taxon>
        <taxon>Giardiinae</taxon>
        <taxon>Giardia</taxon>
    </lineage>
</organism>
<dbReference type="AlphaFoldDB" id="A0A132NTK1"/>
<dbReference type="InterPro" id="IPR015915">
    <property type="entry name" value="Kelch-typ_b-propeller"/>
</dbReference>
<dbReference type="Pfam" id="PF24681">
    <property type="entry name" value="Kelch_KLHDC2_KLHL20_DRC7"/>
    <property type="match status" value="1"/>
</dbReference>
<comment type="caution">
    <text evidence="3">The sequence shown here is derived from an EMBL/GenBank/DDBJ whole genome shotgun (WGS) entry which is preliminary data.</text>
</comment>
<dbReference type="Proteomes" id="UP000070089">
    <property type="component" value="Unassembled WGS sequence"/>
</dbReference>
<dbReference type="PANTHER" id="PTHR46093">
    <property type="entry name" value="ACYL-COA-BINDING DOMAIN-CONTAINING PROTEIN 5"/>
    <property type="match status" value="1"/>
</dbReference>
<proteinExistence type="predicted"/>
<protein>
    <submittedName>
        <fullName evidence="3">Putative galactose oxidase/ central domain protein</fullName>
    </submittedName>
</protein>
<dbReference type="OrthoDB" id="10251809at2759"/>
<sequence length="338" mass="37813">MLGICLATDLEPRACMQAASTPDGLVVIGTGQGPNGVSSKMYLVDKDARELATIRAPDIVHPRQNYAMCPLQSRRGLFLHGGSNPRLGCLNDSIFFFYLYATGTTLRASRVRLQNHVICPRQLHSCCSIGDDFVFLAGGRDKSYAPLYDAYVIDIRTGYCHKIDTTIPDELTDFSLVYYLDSIWLIGGLIGGKVPSSTIYEYHLDHCTWTRRKMPRPRYRHMSFIWRGCLIIIFGFTEGDRLARDVVFYNIEANAWTSSSECKLPVPGRGYQEIPHRYSCAGTISGDNIFIYGGLDRAGNFLSDLWVTPLYYYELACGNTNEISSTTPELVANINHAP</sequence>
<keyword evidence="1" id="KW-0880">Kelch repeat</keyword>